<accession>A0A508X764</accession>
<organism evidence="1">
    <name type="scientific">Sinorhizobium medicae</name>
    <dbReference type="NCBI Taxonomy" id="110321"/>
    <lineage>
        <taxon>Bacteria</taxon>
        <taxon>Pseudomonadati</taxon>
        <taxon>Pseudomonadota</taxon>
        <taxon>Alphaproteobacteria</taxon>
        <taxon>Hyphomicrobiales</taxon>
        <taxon>Rhizobiaceae</taxon>
        <taxon>Sinorhizobium/Ensifer group</taxon>
        <taxon>Sinorhizobium</taxon>
    </lineage>
</organism>
<dbReference type="AlphaFoldDB" id="A0A508X764"/>
<proteinExistence type="predicted"/>
<name>A0A508X764_9HYPH</name>
<protein>
    <recommendedName>
        <fullName evidence="2">GNAT family N-acetyltransferase</fullName>
    </recommendedName>
</protein>
<dbReference type="RefSeq" id="WP_127660725.1">
    <property type="nucleotide sequence ID" value="NZ_CABFNB010000121.1"/>
</dbReference>
<reference evidence="1" key="1">
    <citation type="submission" date="2019-06" db="EMBL/GenBank/DDBJ databases">
        <authorList>
            <person name="Le Quere A."/>
            <person name="Colella S."/>
        </authorList>
    </citation>
    <scope>NUCLEOTIDE SEQUENCE</scope>
    <source>
        <strain evidence="1">EmedicaeMD41</strain>
    </source>
</reference>
<dbReference type="EMBL" id="CABFNB010000121">
    <property type="protein sequence ID" value="VTZ63900.1"/>
    <property type="molecule type" value="Genomic_DNA"/>
</dbReference>
<sequence>MSQIRSLAAEDIPAVARLFQKVFRNREEEPPAAFVAYLRRLYVDAPGTDPDIRPLVHVNDDGRVSGFVGANTLPMTYRGRRLRAAICGSLMVEGREGDPMAGARLLKAFLAGPQDLSFSETASEVSTQMWTKLRGIVLPQYSLDWVRVIRPASFALDLVASRLRPVRALVPLAHAFDRRYRGKMGRGELRWSGVPAAATTQGSLQVAEIDRHGFAELFAPLTRQFAIQPAWAEGQLEHILEDAEKKPLFGEPVFAALKTRSGAPVGAFFYHLQPGGTARVLQVLALSGQAGPVLDCLIEHAAGRGAAAVRGRTQPALLEAMMGRRIGFVHAASTVVHSREEELVDAFRHAQGFINGLAGEHWSRLIGSRFE</sequence>
<dbReference type="Gene3D" id="3.40.630.30">
    <property type="match status" value="1"/>
</dbReference>
<dbReference type="InterPro" id="IPR016181">
    <property type="entry name" value="Acyl_CoA_acyltransferase"/>
</dbReference>
<dbReference type="Proteomes" id="UP000507954">
    <property type="component" value="Unassembled WGS sequence"/>
</dbReference>
<gene>
    <name evidence="1" type="ORF">EMEDMD4_530107</name>
</gene>
<evidence type="ECO:0008006" key="2">
    <source>
        <dbReference type="Google" id="ProtNLM"/>
    </source>
</evidence>
<dbReference type="SUPFAM" id="SSF55729">
    <property type="entry name" value="Acyl-CoA N-acyltransferases (Nat)"/>
    <property type="match status" value="1"/>
</dbReference>
<evidence type="ECO:0000313" key="1">
    <source>
        <dbReference type="EMBL" id="VTZ63900.1"/>
    </source>
</evidence>